<feature type="domain" description="Cadherin" evidence="14">
    <location>
        <begin position="250"/>
        <end position="357"/>
    </location>
</feature>
<evidence type="ECO:0000256" key="2">
    <source>
        <dbReference type="ARBA" id="ARBA00004251"/>
    </source>
</evidence>
<dbReference type="FunFam" id="2.60.40.60:FF:000002">
    <property type="entry name" value="Protocadherin alpha 2"/>
    <property type="match status" value="2"/>
</dbReference>
<feature type="transmembrane region" description="Helical" evidence="13">
    <location>
        <begin position="696"/>
        <end position="719"/>
    </location>
</feature>
<evidence type="ECO:0000256" key="5">
    <source>
        <dbReference type="ARBA" id="ARBA00022729"/>
    </source>
</evidence>
<keyword evidence="10 13" id="KW-0472">Membrane</keyword>
<dbReference type="InterPro" id="IPR013164">
    <property type="entry name" value="Cadherin_N"/>
</dbReference>
<dbReference type="FunFam" id="2.60.40.60:FF:000129">
    <property type="entry name" value="protocadherin alpha-C2 isoform X1"/>
    <property type="match status" value="2"/>
</dbReference>
<evidence type="ECO:0000256" key="13">
    <source>
        <dbReference type="SAM" id="Phobius"/>
    </source>
</evidence>
<keyword evidence="8" id="KW-0130">Cell adhesion</keyword>
<dbReference type="Pfam" id="PF00028">
    <property type="entry name" value="Cadherin"/>
    <property type="match status" value="9"/>
</dbReference>
<proteinExistence type="predicted"/>
<dbReference type="SUPFAM" id="SSF49313">
    <property type="entry name" value="Cadherin-like"/>
    <property type="match status" value="11"/>
</dbReference>
<dbReference type="FunFam" id="2.60.40.60:FF:000007">
    <property type="entry name" value="Protocadherin alpha 2"/>
    <property type="match status" value="1"/>
</dbReference>
<evidence type="ECO:0000256" key="9">
    <source>
        <dbReference type="ARBA" id="ARBA00022989"/>
    </source>
</evidence>
<evidence type="ECO:0000313" key="16">
    <source>
        <dbReference type="Proteomes" id="UP000314986"/>
    </source>
</evidence>
<dbReference type="InterPro" id="IPR020894">
    <property type="entry name" value="Cadherin_CS"/>
</dbReference>
<dbReference type="FunFam" id="2.60.40.60:FF:000006">
    <property type="entry name" value="Protocadherin alpha 2"/>
    <property type="match status" value="1"/>
</dbReference>
<feature type="transmembrane region" description="Helical" evidence="13">
    <location>
        <begin position="1272"/>
        <end position="1297"/>
    </location>
</feature>
<feature type="domain" description="Cadherin" evidence="14">
    <location>
        <begin position="941"/>
        <end position="1037"/>
    </location>
</feature>
<dbReference type="GeneTree" id="ENSGT00940000163777"/>
<comment type="function">
    <text evidence="1">Potential calcium-dependent cell-adhesion protein. May be involved in the establishment and maintenance of specific neuronal connections in the brain.</text>
</comment>
<dbReference type="InterPro" id="IPR002126">
    <property type="entry name" value="Cadherin-like_dom"/>
</dbReference>
<evidence type="ECO:0000256" key="1">
    <source>
        <dbReference type="ARBA" id="ARBA00003436"/>
    </source>
</evidence>
<keyword evidence="7 12" id="KW-0106">Calcium</keyword>
<feature type="domain" description="Cadherin" evidence="14">
    <location>
        <begin position="825"/>
        <end position="932"/>
    </location>
</feature>
<keyword evidence="9 13" id="KW-1133">Transmembrane helix</keyword>
<dbReference type="PANTHER" id="PTHR24028">
    <property type="entry name" value="CADHERIN-87A"/>
    <property type="match status" value="1"/>
</dbReference>
<dbReference type="FunFam" id="2.60.40.60:FF:000018">
    <property type="entry name" value="Protocadherin gamma c3"/>
    <property type="match status" value="1"/>
</dbReference>
<dbReference type="CDD" id="cd11304">
    <property type="entry name" value="Cadherin_repeat"/>
    <property type="match status" value="11"/>
</dbReference>
<reference evidence="15" key="5">
    <citation type="submission" date="2025-09" db="UniProtKB">
        <authorList>
            <consortium name="Ensembl"/>
        </authorList>
    </citation>
    <scope>IDENTIFICATION</scope>
</reference>
<reference evidence="16" key="2">
    <citation type="journal article" date="2007" name="PLoS Biol.">
        <title>Survey sequencing and comparative analysis of the elephant shark (Callorhinchus milii) genome.</title>
        <authorList>
            <person name="Venkatesh B."/>
            <person name="Kirkness E.F."/>
            <person name="Loh Y.H."/>
            <person name="Halpern A.L."/>
            <person name="Lee A.P."/>
            <person name="Johnson J."/>
            <person name="Dandona N."/>
            <person name="Viswanathan L.D."/>
            <person name="Tay A."/>
            <person name="Venter J.C."/>
            <person name="Strausberg R.L."/>
            <person name="Brenner S."/>
        </authorList>
    </citation>
    <scope>NUCLEOTIDE SEQUENCE [LARGE SCALE GENOMIC DNA]</scope>
</reference>
<feature type="domain" description="Cadherin" evidence="14">
    <location>
        <begin position="25"/>
        <end position="140"/>
    </location>
</feature>
<dbReference type="FunFam" id="2.60.40.60:FF:000001">
    <property type="entry name" value="Protocadherin alpha 2"/>
    <property type="match status" value="2"/>
</dbReference>
<keyword evidence="4 13" id="KW-0812">Transmembrane</keyword>
<feature type="domain" description="Cadherin" evidence="14">
    <location>
        <begin position="358"/>
        <end position="462"/>
    </location>
</feature>
<dbReference type="GO" id="GO:0007156">
    <property type="term" value="P:homophilic cell adhesion via plasma membrane adhesion molecules"/>
    <property type="evidence" value="ECO:0007669"/>
    <property type="project" value="InterPro"/>
</dbReference>
<keyword evidence="16" id="KW-1185">Reference proteome</keyword>
<dbReference type="GO" id="GO:0005886">
    <property type="term" value="C:plasma membrane"/>
    <property type="evidence" value="ECO:0007669"/>
    <property type="project" value="UniProtKB-SubCell"/>
</dbReference>
<evidence type="ECO:0000259" key="14">
    <source>
        <dbReference type="PROSITE" id="PS50268"/>
    </source>
</evidence>
<feature type="domain" description="Cadherin" evidence="14">
    <location>
        <begin position="463"/>
        <end position="569"/>
    </location>
</feature>
<dbReference type="PRINTS" id="PR00205">
    <property type="entry name" value="CADHERIN"/>
</dbReference>
<dbReference type="PROSITE" id="PS00232">
    <property type="entry name" value="CADHERIN_1"/>
    <property type="match status" value="6"/>
</dbReference>
<dbReference type="Pfam" id="PF08266">
    <property type="entry name" value="Cadherin_2"/>
    <property type="match status" value="1"/>
</dbReference>
<organism evidence="15 16">
    <name type="scientific">Callorhinchus milii</name>
    <name type="common">Ghost shark</name>
    <dbReference type="NCBI Taxonomy" id="7868"/>
    <lineage>
        <taxon>Eukaryota</taxon>
        <taxon>Metazoa</taxon>
        <taxon>Chordata</taxon>
        <taxon>Craniata</taxon>
        <taxon>Vertebrata</taxon>
        <taxon>Chondrichthyes</taxon>
        <taxon>Holocephali</taxon>
        <taxon>Chimaeriformes</taxon>
        <taxon>Callorhinchidae</taxon>
        <taxon>Callorhinchus</taxon>
    </lineage>
</organism>
<evidence type="ECO:0000256" key="4">
    <source>
        <dbReference type="ARBA" id="ARBA00022692"/>
    </source>
</evidence>
<dbReference type="Proteomes" id="UP000314986">
    <property type="component" value="Unassembled WGS sequence"/>
</dbReference>
<feature type="domain" description="Cadherin" evidence="14">
    <location>
        <begin position="1038"/>
        <end position="1147"/>
    </location>
</feature>
<dbReference type="Pfam" id="PF16492">
    <property type="entry name" value="Cadherin_C_2"/>
    <property type="match status" value="1"/>
</dbReference>
<dbReference type="Gene3D" id="2.60.40.60">
    <property type="entry name" value="Cadherins"/>
    <property type="match status" value="11"/>
</dbReference>
<dbReference type="InterPro" id="IPR015919">
    <property type="entry name" value="Cadherin-like_sf"/>
</dbReference>
<dbReference type="GO" id="GO:0005509">
    <property type="term" value="F:calcium ion binding"/>
    <property type="evidence" value="ECO:0007669"/>
    <property type="project" value="UniProtKB-UniRule"/>
</dbReference>
<keyword evidence="3" id="KW-1003">Cell membrane</keyword>
<accession>A0A4W3JG26</accession>
<dbReference type="InterPro" id="IPR032455">
    <property type="entry name" value="Cadherin_C"/>
</dbReference>
<protein>
    <recommendedName>
        <fullName evidence="14">Cadherin domain-containing protein</fullName>
    </recommendedName>
</protein>
<evidence type="ECO:0000313" key="15">
    <source>
        <dbReference type="Ensembl" id="ENSCMIP00000041322.1"/>
    </source>
</evidence>
<evidence type="ECO:0000256" key="11">
    <source>
        <dbReference type="ARBA" id="ARBA00023180"/>
    </source>
</evidence>
<dbReference type="InterPro" id="IPR050174">
    <property type="entry name" value="Protocadherin/Cadherin-CA"/>
</dbReference>
<sequence>MLETELLMANPRSGGLLTWKVARFVMLLCVTDLTSGQIRYSIPEELELGAFVGNVAEDLGLKIQELSRRKCRLVSDKRKQYLEVKMENGILFVNERIDREQLCGQGSACSLSFEVIVENPLEMFRVDVEILDINDNSPSFPSSVFPLQIAESMAPGARFPLESAQDPDTGTNAVSTYQISANNHFSLKVQTRSGGTKVPVLVLDKQLDREQQSVFELVLTAFDGGNPQRSGNAEITISVLDNNDNAPVFDRESYRANLLENSPVGTLVIKVNAADLDEGANGEVKYSFSKRASQHVRELFSLDVNTGEIRIQGDLDFEETNLYELDIQAMDNGAPAMAGHSSVLVALTDVNDNVPKIQLTSVSSTVREDIVPGTVIAVISVTDEDSAKNGQVNCQIPKNIPFKLQKSSENQYKLVTSGVLDREKVPVYDICISAWDSGSPPLSTNKTILVSVSDINDNAPRFDQSSYNAYVMENNAPGDSILSVTALDPDLDQNSHVSYSILENYMSSFPYVSIDSKSGNIYALRSFDYERLKNFQIQVQARDSGSPSLSSSAAVNVIILDQNDNAPAVVSPVTRNGSATVGPVPQSAPAGYLVTKVMATDTDSGQNARLSYQMLKATDPSLFSLGRNSGEIRVSRILLDKDGTKQSLLVLIRDNGQPSLSATLTVIVPIMANLTGLEFEHSNLLQTSEGFSHLNLYLIITFATTSFVFLLTIIVLIAIKCLMEGAPIPGRARFPLESAHDPDIGVNTVSSYQITSNDHFGLNIQARNDGSKIVELLLEKALDREQQPFLLLVLTAIDGGVPHRSGTTEISIAVLDANDNAPLFNHEIYRASVPENAPKGTLVTQINAADLDQGTNAEIKYTFSKHSAERGRELFQLDSETGEIKVQAGLDFEEANIYELYVQATDNGAPPMAGHAKVVVNLIDLNDNAPEIKLTSVTNVITEDATPGTIVAGITVTDVDSGENGQVRCQIPTSIPFKLQTSPNNQYTLMVGDILDREKQSSYNVSISAWDGGTPPLSTNQTIVVTVSDVNDNAPEFTQSSYNVYLMENNTPGASIFAVTALDPDGDQNGEISYSVVENQIQDVSATAYISISSKSGNIYALRSFDYEQLKHFQIKVQAQDGGFPPLTSVALVNVIILDQNDNAPFIVSAITWNNSTAVEIPLRSTYPGYSVTKVLGTDADSGQNARLSYQLMDATDPSLFSVGLLTGEIRTLRRLLEEDATTQSLVILVKDNGQPSLSSTATLLFSLLSNVTDILPEPSDLSNKRHYFSNLNLYAIVGLGSTSFIFLVTIILLVAIKCKQDRNISTVCCCLGQTISEDNFSRRSAPHQAVNYTGVGAEPYHYSICLSPESSKSEFLYLKPYTATLPYSDVSVNNTTARHEFKQ</sequence>
<feature type="domain" description="Cadherin" evidence="14">
    <location>
        <begin position="738"/>
        <end position="824"/>
    </location>
</feature>
<reference evidence="16" key="1">
    <citation type="journal article" date="2006" name="Science">
        <title>Ancient noncoding elements conserved in the human genome.</title>
        <authorList>
            <person name="Venkatesh B."/>
            <person name="Kirkness E.F."/>
            <person name="Loh Y.H."/>
            <person name="Halpern A.L."/>
            <person name="Lee A.P."/>
            <person name="Johnson J."/>
            <person name="Dandona N."/>
            <person name="Viswanathan L.D."/>
            <person name="Tay A."/>
            <person name="Venter J.C."/>
            <person name="Strausberg R.L."/>
            <person name="Brenner S."/>
        </authorList>
    </citation>
    <scope>NUCLEOTIDE SEQUENCE [LARGE SCALE GENOMIC DNA]</scope>
</reference>
<dbReference type="PROSITE" id="PS50268">
    <property type="entry name" value="CADHERIN_2"/>
    <property type="match status" value="11"/>
</dbReference>
<evidence type="ECO:0000256" key="7">
    <source>
        <dbReference type="ARBA" id="ARBA00022837"/>
    </source>
</evidence>
<evidence type="ECO:0000256" key="10">
    <source>
        <dbReference type="ARBA" id="ARBA00023136"/>
    </source>
</evidence>
<dbReference type="Ensembl" id="ENSCMIT00000041907.1">
    <property type="protein sequence ID" value="ENSCMIP00000041322.1"/>
    <property type="gene ID" value="ENSCMIG00000017218.1"/>
</dbReference>
<name>A0A4W3JG26_CALMI</name>
<evidence type="ECO:0000256" key="3">
    <source>
        <dbReference type="ARBA" id="ARBA00022475"/>
    </source>
</evidence>
<dbReference type="PANTHER" id="PTHR24028:SF236">
    <property type="entry name" value="PROTOCADHERIN GAMMA-C3"/>
    <property type="match status" value="1"/>
</dbReference>
<dbReference type="InParanoid" id="A0A4W3JG26"/>
<keyword evidence="5" id="KW-0732">Signal</keyword>
<evidence type="ECO:0000256" key="6">
    <source>
        <dbReference type="ARBA" id="ARBA00022737"/>
    </source>
</evidence>
<feature type="domain" description="Cadherin" evidence="14">
    <location>
        <begin position="584"/>
        <end position="670"/>
    </location>
</feature>
<dbReference type="FunFam" id="2.60.40.60:FF:000004">
    <property type="entry name" value="Protocadherin 1 gamma 2"/>
    <property type="match status" value="2"/>
</dbReference>
<dbReference type="SMART" id="SM00112">
    <property type="entry name" value="CA"/>
    <property type="match status" value="11"/>
</dbReference>
<evidence type="ECO:0000256" key="8">
    <source>
        <dbReference type="ARBA" id="ARBA00022889"/>
    </source>
</evidence>
<evidence type="ECO:0000256" key="12">
    <source>
        <dbReference type="PROSITE-ProRule" id="PRU00043"/>
    </source>
</evidence>
<keyword evidence="11" id="KW-0325">Glycoprotein</keyword>
<keyword evidence="6" id="KW-0677">Repeat</keyword>
<reference evidence="16" key="3">
    <citation type="journal article" date="2014" name="Nature">
        <title>Elephant shark genome provides unique insights into gnathostome evolution.</title>
        <authorList>
            <consortium name="International Elephant Shark Genome Sequencing Consortium"/>
            <person name="Venkatesh B."/>
            <person name="Lee A.P."/>
            <person name="Ravi V."/>
            <person name="Maurya A.K."/>
            <person name="Lian M.M."/>
            <person name="Swann J.B."/>
            <person name="Ohta Y."/>
            <person name="Flajnik M.F."/>
            <person name="Sutoh Y."/>
            <person name="Kasahara M."/>
            <person name="Hoon S."/>
            <person name="Gangu V."/>
            <person name="Roy S.W."/>
            <person name="Irimia M."/>
            <person name="Korzh V."/>
            <person name="Kondrychyn I."/>
            <person name="Lim Z.W."/>
            <person name="Tay B.H."/>
            <person name="Tohari S."/>
            <person name="Kong K.W."/>
            <person name="Ho S."/>
            <person name="Lorente-Galdos B."/>
            <person name="Quilez J."/>
            <person name="Marques-Bonet T."/>
            <person name="Raney B.J."/>
            <person name="Ingham P.W."/>
            <person name="Tay A."/>
            <person name="Hillier L.W."/>
            <person name="Minx P."/>
            <person name="Boehm T."/>
            <person name="Wilson R.K."/>
            <person name="Brenner S."/>
            <person name="Warren W.C."/>
        </authorList>
    </citation>
    <scope>NUCLEOTIDE SEQUENCE [LARGE SCALE GENOMIC DNA]</scope>
</reference>
<reference evidence="15" key="4">
    <citation type="submission" date="2025-08" db="UniProtKB">
        <authorList>
            <consortium name="Ensembl"/>
        </authorList>
    </citation>
    <scope>IDENTIFICATION</scope>
</reference>
<feature type="domain" description="Cadherin" evidence="14">
    <location>
        <begin position="1168"/>
        <end position="1259"/>
    </location>
</feature>
<feature type="domain" description="Cadherin" evidence="14">
    <location>
        <begin position="141"/>
        <end position="249"/>
    </location>
</feature>
<comment type="subcellular location">
    <subcellularLocation>
        <location evidence="2">Cell membrane</location>
        <topology evidence="2">Single-pass type I membrane protein</topology>
    </subcellularLocation>
</comment>